<sequence length="266" mass="29335">MSIALHGSTLVSYYLIESSGWGLEISELKQYLDYAQTSGTRVCALVVINPRNPKSSQARMFVDFSSFDESCEDGEVVQDCIVTDPINVLPPFQHDTFFSNANNYQFKFKGLGVNNGEECSHEAHVFQMLQDVLQINENNVDEATSNERAKLFARDVVSVESGHNVIYSVIITVCSTVWDQTWLGFYVVACTIVMVDVVTVDIVVVMMDVIKAHVVVVVVNVVVVKWLDPNVVRLNVVTITVEAQHGCSRGHGSNVVGGQIMVGRAT</sequence>
<keyword evidence="5" id="KW-0663">Pyridoxal phosphate</keyword>
<accession>A0A176WB95</accession>
<dbReference type="EMBL" id="LVLJ01001331">
    <property type="protein sequence ID" value="OAE30440.1"/>
    <property type="molecule type" value="Genomic_DNA"/>
</dbReference>
<dbReference type="Proteomes" id="UP000077202">
    <property type="component" value="Unassembled WGS sequence"/>
</dbReference>
<dbReference type="GO" id="GO:0004021">
    <property type="term" value="F:L-alanine:2-oxoglutarate aminotransferase activity"/>
    <property type="evidence" value="ECO:0007669"/>
    <property type="project" value="TreeGrafter"/>
</dbReference>
<evidence type="ECO:0000256" key="1">
    <source>
        <dbReference type="ARBA" id="ARBA00001933"/>
    </source>
</evidence>
<proteinExistence type="predicted"/>
<dbReference type="AlphaFoldDB" id="A0A176WB95"/>
<keyword evidence="4" id="KW-0808">Transferase</keyword>
<evidence type="ECO:0000256" key="4">
    <source>
        <dbReference type="ARBA" id="ARBA00022679"/>
    </source>
</evidence>
<evidence type="ECO:0000256" key="3">
    <source>
        <dbReference type="ARBA" id="ARBA00022576"/>
    </source>
</evidence>
<gene>
    <name evidence="6" type="ORF">AXG93_2121s1130</name>
</gene>
<dbReference type="PANTHER" id="PTHR11751:SF29">
    <property type="entry name" value="ALANINE TRANSAMINASE"/>
    <property type="match status" value="1"/>
</dbReference>
<dbReference type="InterPro" id="IPR015421">
    <property type="entry name" value="PyrdxlP-dep_Trfase_major"/>
</dbReference>
<keyword evidence="3" id="KW-0032">Aminotransferase</keyword>
<keyword evidence="7" id="KW-1185">Reference proteome</keyword>
<comment type="caution">
    <text evidence="6">The sequence shown here is derived from an EMBL/GenBank/DDBJ whole genome shotgun (WGS) entry which is preliminary data.</text>
</comment>
<evidence type="ECO:0000256" key="5">
    <source>
        <dbReference type="ARBA" id="ARBA00022898"/>
    </source>
</evidence>
<comment type="subunit">
    <text evidence="2">Homodimer.</text>
</comment>
<dbReference type="Gene3D" id="3.40.640.10">
    <property type="entry name" value="Type I PLP-dependent aspartate aminotransferase-like (Major domain)"/>
    <property type="match status" value="1"/>
</dbReference>
<reference evidence="6" key="1">
    <citation type="submission" date="2016-03" db="EMBL/GenBank/DDBJ databases">
        <title>Mechanisms controlling the formation of the plant cell surface in tip-growing cells are functionally conserved among land plants.</title>
        <authorList>
            <person name="Honkanen S."/>
            <person name="Jones V.A."/>
            <person name="Morieri G."/>
            <person name="Champion C."/>
            <person name="Hetherington A.J."/>
            <person name="Kelly S."/>
            <person name="Saint-Marcoux D."/>
            <person name="Proust H."/>
            <person name="Prescott H."/>
            <person name="Dolan L."/>
        </authorList>
    </citation>
    <scope>NUCLEOTIDE SEQUENCE [LARGE SCALE GENOMIC DNA]</scope>
    <source>
        <tissue evidence="6">Whole gametophyte</tissue>
    </source>
</reference>
<comment type="cofactor">
    <cofactor evidence="1">
        <name>pyridoxal 5'-phosphate</name>
        <dbReference type="ChEBI" id="CHEBI:597326"/>
    </cofactor>
</comment>
<dbReference type="PANTHER" id="PTHR11751">
    <property type="entry name" value="ALANINE AMINOTRANSFERASE"/>
    <property type="match status" value="1"/>
</dbReference>
<dbReference type="InterPro" id="IPR045088">
    <property type="entry name" value="ALAT1/2-like"/>
</dbReference>
<evidence type="ECO:0000313" key="6">
    <source>
        <dbReference type="EMBL" id="OAE30440.1"/>
    </source>
</evidence>
<protein>
    <submittedName>
        <fullName evidence="6">Uncharacterized protein</fullName>
    </submittedName>
</protein>
<evidence type="ECO:0000256" key="2">
    <source>
        <dbReference type="ARBA" id="ARBA00011738"/>
    </source>
</evidence>
<evidence type="ECO:0000313" key="7">
    <source>
        <dbReference type="Proteomes" id="UP000077202"/>
    </source>
</evidence>
<organism evidence="6 7">
    <name type="scientific">Marchantia polymorpha subsp. ruderalis</name>
    <dbReference type="NCBI Taxonomy" id="1480154"/>
    <lineage>
        <taxon>Eukaryota</taxon>
        <taxon>Viridiplantae</taxon>
        <taxon>Streptophyta</taxon>
        <taxon>Embryophyta</taxon>
        <taxon>Marchantiophyta</taxon>
        <taxon>Marchantiopsida</taxon>
        <taxon>Marchantiidae</taxon>
        <taxon>Marchantiales</taxon>
        <taxon>Marchantiaceae</taxon>
        <taxon>Marchantia</taxon>
    </lineage>
</organism>
<name>A0A176WB95_MARPO</name>